<comment type="similarity">
    <text evidence="2">Belongs to the outer membrane factor (OMF) (TC 1.B.17) family.</text>
</comment>
<accession>A0A7H4MA00</accession>
<evidence type="ECO:0000256" key="3">
    <source>
        <dbReference type="SAM" id="SignalP"/>
    </source>
</evidence>
<sequence length="206" mass="22096">MFRLSFMFIALLTAGCVSLDPHYDRPAAPVPATLPGAHGESTAVVGDWQKVVNDARLKKVVSIALNSNRDVQKALADIEAARAQYGETRASLFPTVDAELSHTRSKTVASGLSSASQADGAVSSFELDLFGKNQSLSRAARETWLASEFTAQNTRLTMIADLTTAWVTLATDNSNLALAQQTMDSAANSRNIVAARWRWVPASPAM</sequence>
<proteinExistence type="inferred from homology"/>
<evidence type="ECO:0000313" key="4">
    <source>
        <dbReference type="EMBL" id="STS87150.1"/>
    </source>
</evidence>
<dbReference type="GO" id="GO:0009279">
    <property type="term" value="C:cell outer membrane"/>
    <property type="evidence" value="ECO:0007669"/>
    <property type="project" value="UniProtKB-SubCell"/>
</dbReference>
<dbReference type="PANTHER" id="PTHR30203:SF32">
    <property type="entry name" value="CATION EFFLUX SYSTEM PROTEIN CUSC"/>
    <property type="match status" value="1"/>
</dbReference>
<gene>
    <name evidence="4" type="primary">oprM_1</name>
    <name evidence="4" type="ORF">NCTC9177_00928</name>
</gene>
<dbReference type="PANTHER" id="PTHR30203">
    <property type="entry name" value="OUTER MEMBRANE CATION EFFLUX PROTEIN"/>
    <property type="match status" value="1"/>
</dbReference>
<protein>
    <submittedName>
        <fullName evidence="4">RND efflux system</fullName>
    </submittedName>
</protein>
<comment type="caution">
    <text evidence="4">The sequence shown here is derived from an EMBL/GenBank/DDBJ whole genome shotgun (WGS) entry which is preliminary data.</text>
</comment>
<evidence type="ECO:0000313" key="5">
    <source>
        <dbReference type="Proteomes" id="UP000254545"/>
    </source>
</evidence>
<feature type="signal peptide" evidence="3">
    <location>
        <begin position="1"/>
        <end position="19"/>
    </location>
</feature>
<dbReference type="Gene3D" id="1.20.1600.10">
    <property type="entry name" value="Outer membrane efflux proteins (OEP)"/>
    <property type="match status" value="1"/>
</dbReference>
<dbReference type="InterPro" id="IPR010131">
    <property type="entry name" value="MdtP/NodT-like"/>
</dbReference>
<dbReference type="Gene3D" id="2.20.200.10">
    <property type="entry name" value="Outer membrane efflux proteins (OEP)"/>
    <property type="match status" value="1"/>
</dbReference>
<dbReference type="AlphaFoldDB" id="A0A7H4MA00"/>
<comment type="subcellular location">
    <subcellularLocation>
        <location evidence="1">Cell outer membrane</location>
        <topology evidence="1">Lipid-anchor</topology>
    </subcellularLocation>
</comment>
<name>A0A7H4MA00_KLEVA</name>
<keyword evidence="3" id="KW-0732">Signal</keyword>
<evidence type="ECO:0000256" key="2">
    <source>
        <dbReference type="ARBA" id="ARBA00007613"/>
    </source>
</evidence>
<feature type="chain" id="PRO_5028827048" evidence="3">
    <location>
        <begin position="20"/>
        <end position="206"/>
    </location>
</feature>
<dbReference type="PROSITE" id="PS51257">
    <property type="entry name" value="PROKAR_LIPOPROTEIN"/>
    <property type="match status" value="1"/>
</dbReference>
<dbReference type="EMBL" id="UGKR01000003">
    <property type="protein sequence ID" value="STS87150.1"/>
    <property type="molecule type" value="Genomic_DNA"/>
</dbReference>
<organism evidence="4 5">
    <name type="scientific">Klebsiella variicola</name>
    <dbReference type="NCBI Taxonomy" id="244366"/>
    <lineage>
        <taxon>Bacteria</taxon>
        <taxon>Pseudomonadati</taxon>
        <taxon>Pseudomonadota</taxon>
        <taxon>Gammaproteobacteria</taxon>
        <taxon>Enterobacterales</taxon>
        <taxon>Enterobacteriaceae</taxon>
        <taxon>Klebsiella/Raoultella group</taxon>
        <taxon>Klebsiella</taxon>
        <taxon>Klebsiella pneumoniae complex</taxon>
    </lineage>
</organism>
<dbReference type="Pfam" id="PF02321">
    <property type="entry name" value="OEP"/>
    <property type="match status" value="1"/>
</dbReference>
<reference evidence="4 5" key="1">
    <citation type="submission" date="2018-06" db="EMBL/GenBank/DDBJ databases">
        <authorList>
            <consortium name="Pathogen Informatics"/>
            <person name="Doyle S."/>
        </authorList>
    </citation>
    <scope>NUCLEOTIDE SEQUENCE [LARGE SCALE GENOMIC DNA]</scope>
    <source>
        <strain evidence="4 5">NCTC9177</strain>
    </source>
</reference>
<evidence type="ECO:0000256" key="1">
    <source>
        <dbReference type="ARBA" id="ARBA00004459"/>
    </source>
</evidence>
<dbReference type="Proteomes" id="UP000254545">
    <property type="component" value="Unassembled WGS sequence"/>
</dbReference>
<dbReference type="GO" id="GO:0015562">
    <property type="term" value="F:efflux transmembrane transporter activity"/>
    <property type="evidence" value="ECO:0007669"/>
    <property type="project" value="InterPro"/>
</dbReference>
<dbReference type="InterPro" id="IPR003423">
    <property type="entry name" value="OMP_efflux"/>
</dbReference>
<dbReference type="SUPFAM" id="SSF56954">
    <property type="entry name" value="Outer membrane efflux proteins (OEP)"/>
    <property type="match status" value="1"/>
</dbReference>